<protein>
    <submittedName>
        <fullName evidence="3">Response regulator</fullName>
    </submittedName>
</protein>
<evidence type="ECO:0000259" key="2">
    <source>
        <dbReference type="PROSITE" id="PS50110"/>
    </source>
</evidence>
<evidence type="ECO:0000313" key="3">
    <source>
        <dbReference type="EMBL" id="OES24248.1"/>
    </source>
</evidence>
<evidence type="ECO:0000313" key="4">
    <source>
        <dbReference type="Proteomes" id="UP000095392"/>
    </source>
</evidence>
<dbReference type="Gene3D" id="3.40.50.2300">
    <property type="match status" value="1"/>
</dbReference>
<dbReference type="InterPro" id="IPR001789">
    <property type="entry name" value="Sig_transdc_resp-reg_receiver"/>
</dbReference>
<organism evidence="3 4">
    <name type="scientific">Alteromonas macleodii</name>
    <name type="common">Pseudoalteromonas macleodii</name>
    <dbReference type="NCBI Taxonomy" id="28108"/>
    <lineage>
        <taxon>Bacteria</taxon>
        <taxon>Pseudomonadati</taxon>
        <taxon>Pseudomonadota</taxon>
        <taxon>Gammaproteobacteria</taxon>
        <taxon>Alteromonadales</taxon>
        <taxon>Alteromonadaceae</taxon>
        <taxon>Alteromonas/Salinimonas group</taxon>
        <taxon>Alteromonas</taxon>
    </lineage>
</organism>
<dbReference type="Pfam" id="PF00072">
    <property type="entry name" value="Response_reg"/>
    <property type="match status" value="1"/>
</dbReference>
<dbReference type="InterPro" id="IPR011006">
    <property type="entry name" value="CheY-like_superfamily"/>
</dbReference>
<sequence>MKILLIEDSVDKRKNILASLKEFEDNFDVLTKESVRGALDALESESFDLILLDMSLPVFDVSDEIPDGGEAESFGGMEIIQQLSFLDINTPVVILTHYRTFHGGTTYEDLEQELIDEFPTIVKGMIYYDYPSNEWNIELNKYLRKLK</sequence>
<keyword evidence="4" id="KW-1185">Reference proteome</keyword>
<evidence type="ECO:0000256" key="1">
    <source>
        <dbReference type="PROSITE-ProRule" id="PRU00169"/>
    </source>
</evidence>
<dbReference type="SUPFAM" id="SSF52172">
    <property type="entry name" value="CheY-like"/>
    <property type="match status" value="1"/>
</dbReference>
<dbReference type="AlphaFoldDB" id="A0AB36FKH6"/>
<accession>A0AB36FKH6</accession>
<feature type="modified residue" description="4-aspartylphosphate" evidence="1">
    <location>
        <position position="53"/>
    </location>
</feature>
<dbReference type="PROSITE" id="PS50110">
    <property type="entry name" value="RESPONSE_REGULATORY"/>
    <property type="match status" value="1"/>
</dbReference>
<dbReference type="GO" id="GO:0000160">
    <property type="term" value="P:phosphorelay signal transduction system"/>
    <property type="evidence" value="ECO:0007669"/>
    <property type="project" value="InterPro"/>
</dbReference>
<reference evidence="3 4" key="1">
    <citation type="submission" date="2016-09" db="EMBL/GenBank/DDBJ databases">
        <title>Draft Genome Sequence of four Alteromonas macleodii strains isolated from copper coupons and grown long-term at elevated copper levels.</title>
        <authorList>
            <person name="Cusick K."/>
            <person name="Dale J."/>
            <person name="Little B."/>
            <person name="Biffinger J."/>
        </authorList>
    </citation>
    <scope>NUCLEOTIDE SEQUENCE [LARGE SCALE GENOMIC DNA]</scope>
    <source>
        <strain evidence="3 4">KCP01</strain>
    </source>
</reference>
<keyword evidence="1" id="KW-0597">Phosphoprotein</keyword>
<feature type="domain" description="Response regulatory" evidence="2">
    <location>
        <begin position="2"/>
        <end position="147"/>
    </location>
</feature>
<dbReference type="RefSeq" id="WP_069945411.1">
    <property type="nucleotide sequence ID" value="NZ_MIPW01000044.1"/>
</dbReference>
<dbReference type="EMBL" id="MIPY01000065">
    <property type="protein sequence ID" value="OES24248.1"/>
    <property type="molecule type" value="Genomic_DNA"/>
</dbReference>
<proteinExistence type="predicted"/>
<comment type="caution">
    <text evidence="3">The sequence shown here is derived from an EMBL/GenBank/DDBJ whole genome shotgun (WGS) entry which is preliminary data.</text>
</comment>
<dbReference type="Proteomes" id="UP000095392">
    <property type="component" value="Unassembled WGS sequence"/>
</dbReference>
<name>A0AB36FKH6_ALTMA</name>
<gene>
    <name evidence="3" type="ORF">BFV95_4850</name>
</gene>